<feature type="transmembrane region" description="Helical" evidence="2">
    <location>
        <begin position="46"/>
        <end position="64"/>
    </location>
</feature>
<keyword evidence="2" id="KW-0472">Membrane</keyword>
<dbReference type="GO" id="GO:0043386">
    <property type="term" value="P:mycotoxin biosynthetic process"/>
    <property type="evidence" value="ECO:0007669"/>
    <property type="project" value="InterPro"/>
</dbReference>
<evidence type="ECO:0000256" key="1">
    <source>
        <dbReference type="ARBA" id="ARBA00035112"/>
    </source>
</evidence>
<keyword evidence="4" id="KW-1185">Reference proteome</keyword>
<evidence type="ECO:0000256" key="2">
    <source>
        <dbReference type="SAM" id="Phobius"/>
    </source>
</evidence>
<organism evidence="3 4">
    <name type="scientific">Cladophialophora chaetospira</name>
    <dbReference type="NCBI Taxonomy" id="386627"/>
    <lineage>
        <taxon>Eukaryota</taxon>
        <taxon>Fungi</taxon>
        <taxon>Dikarya</taxon>
        <taxon>Ascomycota</taxon>
        <taxon>Pezizomycotina</taxon>
        <taxon>Eurotiomycetes</taxon>
        <taxon>Chaetothyriomycetidae</taxon>
        <taxon>Chaetothyriales</taxon>
        <taxon>Herpotrichiellaceae</taxon>
        <taxon>Cladophialophora</taxon>
    </lineage>
</organism>
<sequence>MFSLTDRTVSVYGRLKETTDEDEETGQLPDLSILQKARWSYLASPVPWIILTFGFASLSTLMAVRGWGRSNVCPPNTDTYETGFRTEMTMADRPQIEVVQMKFSGTPKFHPNGTAYQDVIDPENKYTGNPSPDIDEAWDELIGERYFYVTQQEAHSLFGDKYRQFELDLSQYIVG</sequence>
<comment type="caution">
    <text evidence="3">The sequence shown here is derived from an EMBL/GenBank/DDBJ whole genome shotgun (WGS) entry which is preliminary data.</text>
</comment>
<evidence type="ECO:0000313" key="3">
    <source>
        <dbReference type="EMBL" id="KAJ9602822.1"/>
    </source>
</evidence>
<protein>
    <submittedName>
        <fullName evidence="3">Uncharacterized protein</fullName>
    </submittedName>
</protein>
<dbReference type="AlphaFoldDB" id="A0AA38WXC7"/>
<keyword evidence="2" id="KW-1133">Transmembrane helix</keyword>
<evidence type="ECO:0000313" key="4">
    <source>
        <dbReference type="Proteomes" id="UP001172673"/>
    </source>
</evidence>
<reference evidence="3" key="1">
    <citation type="submission" date="2022-10" db="EMBL/GenBank/DDBJ databases">
        <title>Culturing micro-colonial fungi from biological soil crusts in the Mojave desert and describing Neophaeococcomyces mojavensis, and introducing the new genera and species Taxawa tesnikishii.</title>
        <authorList>
            <person name="Kurbessoian T."/>
            <person name="Stajich J.E."/>
        </authorList>
    </citation>
    <scope>NUCLEOTIDE SEQUENCE</scope>
    <source>
        <strain evidence="3">TK_41</strain>
    </source>
</reference>
<accession>A0AA38WXC7</accession>
<dbReference type="Proteomes" id="UP001172673">
    <property type="component" value="Unassembled WGS sequence"/>
</dbReference>
<proteinExistence type="inferred from homology"/>
<dbReference type="InterPro" id="IPR021765">
    <property type="entry name" value="UstYa-like"/>
</dbReference>
<dbReference type="Pfam" id="PF11807">
    <property type="entry name" value="UstYa"/>
    <property type="match status" value="1"/>
</dbReference>
<comment type="similarity">
    <text evidence="1">Belongs to the ustYa family.</text>
</comment>
<dbReference type="EMBL" id="JAPDRK010000024">
    <property type="protein sequence ID" value="KAJ9602822.1"/>
    <property type="molecule type" value="Genomic_DNA"/>
</dbReference>
<name>A0AA38WXC7_9EURO</name>
<gene>
    <name evidence="3" type="ORF">H2200_012602</name>
</gene>
<keyword evidence="2" id="KW-0812">Transmembrane</keyword>